<dbReference type="EMBL" id="CP061336">
    <property type="protein sequence ID" value="QNU67816.1"/>
    <property type="molecule type" value="Genomic_DNA"/>
</dbReference>
<dbReference type="OrthoDB" id="1803673at2"/>
<evidence type="ECO:0000259" key="2">
    <source>
        <dbReference type="Pfam" id="PF07833"/>
    </source>
</evidence>
<dbReference type="KEGG" id="rher:EHE19_004975"/>
<dbReference type="Pfam" id="PF07833">
    <property type="entry name" value="Cu_amine_oxidN1"/>
    <property type="match status" value="1"/>
</dbReference>
<dbReference type="Gene3D" id="3.30.457.10">
    <property type="entry name" value="Copper amine oxidase-like, N-terminal domain"/>
    <property type="match status" value="1"/>
</dbReference>
<keyword evidence="4" id="KW-1185">Reference proteome</keyword>
<dbReference type="Proteomes" id="UP000306409">
    <property type="component" value="Chromosome"/>
</dbReference>
<protein>
    <submittedName>
        <fullName evidence="3">Copper amine oxidase N-terminal domain-containing protein</fullName>
    </submittedName>
</protein>
<sequence>MKKLAFILAFIMSLTLMSLSLTCAVQLPLRVVVDGDKLTFPDAQPFIDQNNRTQTPAKFIGEALGAKVTWDSIGRRAIFVSDGIELILYIGKKEYTLNGQKKLMDTAAIIKDDRTFVPAKYIAESFGASVEWDSSIKTVYITTGTLKTGTKTVAGFEVPLDYKLLVFKPVGDDRVDATFVVDFLNPNFDKQIVEVEKLLSQKCDSTTVKQVINHIKQKKSRWDELPEEFIFDNKSKRYIWIKESRSSNIDICYLTEETSKKYANN</sequence>
<dbReference type="SUPFAM" id="SSF55383">
    <property type="entry name" value="Copper amine oxidase, domain N"/>
    <property type="match status" value="1"/>
</dbReference>
<evidence type="ECO:0000313" key="3">
    <source>
        <dbReference type="EMBL" id="QNU67816.1"/>
    </source>
</evidence>
<feature type="signal peptide" evidence="1">
    <location>
        <begin position="1"/>
        <end position="23"/>
    </location>
</feature>
<reference evidence="3 4" key="1">
    <citation type="submission" date="2020-09" db="EMBL/GenBank/DDBJ databases">
        <title>Characterization and genome sequencing of Ruminiclostridium sp. nov. MA18.</title>
        <authorList>
            <person name="Rettenmaier R."/>
            <person name="Kowollik M.-L."/>
            <person name="Liebl W."/>
            <person name="Zverlov V."/>
        </authorList>
    </citation>
    <scope>NUCLEOTIDE SEQUENCE [LARGE SCALE GENOMIC DNA]</scope>
    <source>
        <strain evidence="3 4">MA18</strain>
    </source>
</reference>
<dbReference type="RefSeq" id="WP_137698106.1">
    <property type="nucleotide sequence ID" value="NZ_CP061336.1"/>
</dbReference>
<evidence type="ECO:0000313" key="4">
    <source>
        <dbReference type="Proteomes" id="UP000306409"/>
    </source>
</evidence>
<feature type="chain" id="PRO_5038422345" evidence="1">
    <location>
        <begin position="24"/>
        <end position="265"/>
    </location>
</feature>
<organism evidence="3 4">
    <name type="scientific">Ruminiclostridium herbifermentans</name>
    <dbReference type="NCBI Taxonomy" id="2488810"/>
    <lineage>
        <taxon>Bacteria</taxon>
        <taxon>Bacillati</taxon>
        <taxon>Bacillota</taxon>
        <taxon>Clostridia</taxon>
        <taxon>Eubacteriales</taxon>
        <taxon>Oscillospiraceae</taxon>
        <taxon>Ruminiclostridium</taxon>
    </lineage>
</organism>
<gene>
    <name evidence="3" type="ORF">EHE19_004975</name>
</gene>
<dbReference type="InterPro" id="IPR012854">
    <property type="entry name" value="Cu_amine_oxidase-like_N"/>
</dbReference>
<keyword evidence="1" id="KW-0732">Signal</keyword>
<proteinExistence type="predicted"/>
<evidence type="ECO:0000256" key="1">
    <source>
        <dbReference type="SAM" id="SignalP"/>
    </source>
</evidence>
<name>A0A4U7JCG9_9FIRM</name>
<feature type="domain" description="Copper amine oxidase-like N-terminal" evidence="2">
    <location>
        <begin position="32"/>
        <end position="141"/>
    </location>
</feature>
<dbReference type="AlphaFoldDB" id="A0A4U7JCG9"/>
<dbReference type="InterPro" id="IPR036582">
    <property type="entry name" value="Mao_N_sf"/>
</dbReference>
<accession>A0A4U7JCG9</accession>